<feature type="binding site" evidence="8">
    <location>
        <position position="403"/>
    </location>
    <ligand>
        <name>meso-2,6-diaminopimelate</name>
        <dbReference type="ChEBI" id="CHEBI:57791"/>
    </ligand>
</feature>
<evidence type="ECO:0000256" key="8">
    <source>
        <dbReference type="HAMAP-Rule" id="MF_00208"/>
    </source>
</evidence>
<keyword evidence="8" id="KW-0067">ATP-binding</keyword>
<dbReference type="InterPro" id="IPR036565">
    <property type="entry name" value="Mur-like_cat_sf"/>
</dbReference>
<evidence type="ECO:0000256" key="3">
    <source>
        <dbReference type="ARBA" id="ARBA00022618"/>
    </source>
</evidence>
<comment type="similarity">
    <text evidence="2 8">Belongs to the MurCDEF family. MurE subfamily.</text>
</comment>
<evidence type="ECO:0000256" key="4">
    <source>
        <dbReference type="ARBA" id="ARBA00022960"/>
    </source>
</evidence>
<proteinExistence type="inferred from homology"/>
<dbReference type="NCBIfam" id="TIGR01085">
    <property type="entry name" value="murE"/>
    <property type="match status" value="1"/>
</dbReference>
<evidence type="ECO:0000256" key="2">
    <source>
        <dbReference type="ARBA" id="ARBA00005898"/>
    </source>
</evidence>
<dbReference type="KEGG" id="ehl:EHLA_0621"/>
<feature type="binding site" evidence="8">
    <location>
        <position position="174"/>
    </location>
    <ligand>
        <name>UDP-N-acetyl-alpha-D-muramoyl-L-alanyl-D-glutamate</name>
        <dbReference type="ChEBI" id="CHEBI:83900"/>
    </ligand>
</feature>
<dbReference type="Gene3D" id="3.40.1190.10">
    <property type="entry name" value="Mur-like, catalytic domain"/>
    <property type="match status" value="1"/>
</dbReference>
<dbReference type="InterPro" id="IPR005761">
    <property type="entry name" value="UDP-N-AcMur-Glu-dNH2Pim_ligase"/>
</dbReference>
<keyword evidence="8" id="KW-0460">Magnesium</keyword>
<protein>
    <recommendedName>
        <fullName evidence="8">UDP-N-acetylmuramoyl-L-alanyl-D-glutamate--2,6-diaminopimelate ligase</fullName>
        <ecNumber evidence="8">6.3.2.13</ecNumber>
    </recommendedName>
    <alternativeName>
        <fullName evidence="8">Meso-A2pm-adding enzyme</fullName>
    </alternativeName>
    <alternativeName>
        <fullName evidence="8">Meso-diaminopimelate-adding enzyme</fullName>
    </alternativeName>
    <alternativeName>
        <fullName evidence="8">UDP-MurNAc-L-Ala-D-Glu:meso-diaminopimelate ligase</fullName>
    </alternativeName>
    <alternativeName>
        <fullName evidence="8">UDP-MurNAc-tripeptide synthetase</fullName>
    </alternativeName>
    <alternativeName>
        <fullName evidence="8">UDP-N-acetylmuramyl-tripeptide synthetase</fullName>
    </alternativeName>
</protein>
<keyword evidence="14" id="KW-1185">Reference proteome</keyword>
<dbReference type="GO" id="GO:0000287">
    <property type="term" value="F:magnesium ion binding"/>
    <property type="evidence" value="ECO:0007669"/>
    <property type="project" value="UniProtKB-UniRule"/>
</dbReference>
<dbReference type="UniPathway" id="UPA00219"/>
<comment type="catalytic activity">
    <reaction evidence="8">
        <text>UDP-N-acetyl-alpha-D-muramoyl-L-alanyl-D-glutamate + meso-2,6-diaminopimelate + ATP = UDP-N-acetyl-alpha-D-muramoyl-L-alanyl-gamma-D-glutamyl-meso-2,6-diaminopimelate + ADP + phosphate + H(+)</text>
        <dbReference type="Rhea" id="RHEA:23676"/>
        <dbReference type="ChEBI" id="CHEBI:15378"/>
        <dbReference type="ChEBI" id="CHEBI:30616"/>
        <dbReference type="ChEBI" id="CHEBI:43474"/>
        <dbReference type="ChEBI" id="CHEBI:57791"/>
        <dbReference type="ChEBI" id="CHEBI:83900"/>
        <dbReference type="ChEBI" id="CHEBI:83905"/>
        <dbReference type="ChEBI" id="CHEBI:456216"/>
        <dbReference type="EC" id="6.3.2.13"/>
    </reaction>
</comment>
<dbReference type="PANTHER" id="PTHR23135">
    <property type="entry name" value="MUR LIGASE FAMILY MEMBER"/>
    <property type="match status" value="1"/>
</dbReference>
<comment type="pathway">
    <text evidence="1 8 9">Cell wall biogenesis; peptidoglycan biosynthesis.</text>
</comment>
<dbReference type="EMBL" id="LT907978">
    <property type="protein sequence ID" value="SOB71384.1"/>
    <property type="molecule type" value="Genomic_DNA"/>
</dbReference>
<keyword evidence="8 13" id="KW-0436">Ligase</keyword>
<feature type="modified residue" description="N6-carboxylysine" evidence="8">
    <location>
        <position position="244"/>
    </location>
</feature>
<feature type="short sequence motif" description="Meso-diaminopimelate recognition motif" evidence="8">
    <location>
        <begin position="427"/>
        <end position="430"/>
    </location>
</feature>
<feature type="binding site" evidence="8">
    <location>
        <position position="483"/>
    </location>
    <ligand>
        <name>meso-2,6-diaminopimelate</name>
        <dbReference type="ChEBI" id="CHEBI:57791"/>
    </ligand>
</feature>
<keyword evidence="4 8" id="KW-0133">Cell shape</keyword>
<feature type="domain" description="Mur ligase central" evidence="12">
    <location>
        <begin position="131"/>
        <end position="333"/>
    </location>
</feature>
<evidence type="ECO:0000256" key="6">
    <source>
        <dbReference type="ARBA" id="ARBA00023306"/>
    </source>
</evidence>
<dbReference type="InterPro" id="IPR000713">
    <property type="entry name" value="Mur_ligase_N"/>
</dbReference>
<dbReference type="Pfam" id="PF08245">
    <property type="entry name" value="Mur_ligase_M"/>
    <property type="match status" value="1"/>
</dbReference>
<keyword evidence="3 8" id="KW-0132">Cell division</keyword>
<dbReference type="GO" id="GO:0008765">
    <property type="term" value="F:UDP-N-acetylmuramoylalanyl-D-glutamate-2,6-diaminopimelate ligase activity"/>
    <property type="evidence" value="ECO:0007669"/>
    <property type="project" value="UniProtKB-UniRule"/>
</dbReference>
<dbReference type="GO" id="GO:0005737">
    <property type="term" value="C:cytoplasm"/>
    <property type="evidence" value="ECO:0007669"/>
    <property type="project" value="UniProtKB-SubCell"/>
</dbReference>
<keyword evidence="6 8" id="KW-0131">Cell cycle</keyword>
<dbReference type="SUPFAM" id="SSF53623">
    <property type="entry name" value="MurD-like peptide ligases, catalytic domain"/>
    <property type="match status" value="1"/>
</dbReference>
<dbReference type="PANTHER" id="PTHR23135:SF4">
    <property type="entry name" value="UDP-N-ACETYLMURAMOYL-L-ALANYL-D-GLUTAMATE--2,6-DIAMINOPIMELATE LIGASE MURE HOMOLOG, CHLOROPLASTIC"/>
    <property type="match status" value="1"/>
</dbReference>
<keyword evidence="8" id="KW-0963">Cytoplasm</keyword>
<dbReference type="Gene3D" id="3.40.1390.10">
    <property type="entry name" value="MurE/MurF, N-terminal domain"/>
    <property type="match status" value="1"/>
</dbReference>
<name>A0A285PP59_9FIRM</name>
<dbReference type="Proteomes" id="UP000217549">
    <property type="component" value="Chromosome I"/>
</dbReference>
<comment type="subcellular location">
    <subcellularLocation>
        <location evidence="8 9">Cytoplasm</location>
    </subcellularLocation>
</comment>
<comment type="function">
    <text evidence="8">Catalyzes the addition of meso-diaminopimelic acid to the nucleotide precursor UDP-N-acetylmuramoyl-L-alanyl-D-glutamate (UMAG) in the biosynthesis of bacterial cell-wall peptidoglycan.</text>
</comment>
<dbReference type="GO" id="GO:0008360">
    <property type="term" value="P:regulation of cell shape"/>
    <property type="evidence" value="ECO:0007669"/>
    <property type="project" value="UniProtKB-KW"/>
</dbReference>
<gene>
    <name evidence="8" type="primary">murE</name>
    <name evidence="13" type="ORF">EHLA_0621</name>
</gene>
<feature type="binding site" evidence="8">
    <location>
        <begin position="175"/>
        <end position="176"/>
    </location>
    <ligand>
        <name>UDP-N-acetyl-alpha-D-muramoyl-L-alanyl-D-glutamate</name>
        <dbReference type="ChEBI" id="CHEBI:83900"/>
    </ligand>
</feature>
<dbReference type="EC" id="6.3.2.13" evidence="8"/>
<dbReference type="STRING" id="39488.ERS852450_02551"/>
<dbReference type="Pfam" id="PF01225">
    <property type="entry name" value="Mur_ligase"/>
    <property type="match status" value="1"/>
</dbReference>
<feature type="domain" description="Mur ligase N-terminal catalytic" evidence="10">
    <location>
        <begin position="46"/>
        <end position="114"/>
    </location>
</feature>
<comment type="caution">
    <text evidence="8">Lacks conserved residue(s) required for the propagation of feature annotation.</text>
</comment>
<evidence type="ECO:0000256" key="5">
    <source>
        <dbReference type="ARBA" id="ARBA00022984"/>
    </source>
</evidence>
<evidence type="ECO:0000259" key="12">
    <source>
        <dbReference type="Pfam" id="PF08245"/>
    </source>
</evidence>
<organism evidence="13 14">
    <name type="scientific">Anaerobutyricum hallii</name>
    <dbReference type="NCBI Taxonomy" id="39488"/>
    <lineage>
        <taxon>Bacteria</taxon>
        <taxon>Bacillati</taxon>
        <taxon>Bacillota</taxon>
        <taxon>Clostridia</taxon>
        <taxon>Lachnospirales</taxon>
        <taxon>Lachnospiraceae</taxon>
        <taxon>Anaerobutyricum</taxon>
    </lineage>
</organism>
<dbReference type="GO" id="GO:0009252">
    <property type="term" value="P:peptidoglycan biosynthetic process"/>
    <property type="evidence" value="ECO:0007669"/>
    <property type="project" value="UniProtKB-UniRule"/>
</dbReference>
<feature type="binding site" evidence="8">
    <location>
        <position position="479"/>
    </location>
    <ligand>
        <name>meso-2,6-diaminopimelate</name>
        <dbReference type="ChEBI" id="CHEBI:57791"/>
    </ligand>
</feature>
<dbReference type="SUPFAM" id="SSF53244">
    <property type="entry name" value="MurD-like peptide ligases, peptide-binding domain"/>
    <property type="match status" value="1"/>
</dbReference>
<evidence type="ECO:0000313" key="13">
    <source>
        <dbReference type="EMBL" id="SOB71384.1"/>
    </source>
</evidence>
<dbReference type="Gene3D" id="3.90.190.20">
    <property type="entry name" value="Mur ligase, C-terminal domain"/>
    <property type="match status" value="1"/>
</dbReference>
<comment type="PTM">
    <text evidence="8">Carboxylation is probably crucial for Mg(2+) binding and, consequently, for the gamma-phosphate positioning of ATP.</text>
</comment>
<dbReference type="NCBIfam" id="NF001126">
    <property type="entry name" value="PRK00139.1-4"/>
    <property type="match status" value="1"/>
</dbReference>
<evidence type="ECO:0000259" key="10">
    <source>
        <dbReference type="Pfam" id="PF01225"/>
    </source>
</evidence>
<dbReference type="AlphaFoldDB" id="A0A285PP59"/>
<evidence type="ECO:0000256" key="9">
    <source>
        <dbReference type="RuleBase" id="RU004135"/>
    </source>
</evidence>
<dbReference type="InterPro" id="IPR036615">
    <property type="entry name" value="Mur_ligase_C_dom_sf"/>
</dbReference>
<feature type="domain" description="Mur ligase C-terminal" evidence="11">
    <location>
        <begin position="354"/>
        <end position="481"/>
    </location>
</feature>
<keyword evidence="8" id="KW-0547">Nucleotide-binding</keyword>
<dbReference type="GO" id="GO:0071555">
    <property type="term" value="P:cell wall organization"/>
    <property type="evidence" value="ECO:0007669"/>
    <property type="project" value="UniProtKB-KW"/>
</dbReference>
<dbReference type="SUPFAM" id="SSF63418">
    <property type="entry name" value="MurE/MurF N-terminal domain"/>
    <property type="match status" value="1"/>
</dbReference>
<feature type="binding site" evidence="8">
    <location>
        <position position="202"/>
    </location>
    <ligand>
        <name>UDP-N-acetyl-alpha-D-muramoyl-L-alanyl-D-glutamate</name>
        <dbReference type="ChEBI" id="CHEBI:83900"/>
    </ligand>
</feature>
<dbReference type="InterPro" id="IPR013221">
    <property type="entry name" value="Mur_ligase_cen"/>
</dbReference>
<evidence type="ECO:0000256" key="1">
    <source>
        <dbReference type="ARBA" id="ARBA00004752"/>
    </source>
</evidence>
<comment type="cofactor">
    <cofactor evidence="8">
        <name>Mg(2+)</name>
        <dbReference type="ChEBI" id="CHEBI:18420"/>
    </cofactor>
</comment>
<feature type="binding site" evidence="8">
    <location>
        <begin position="133"/>
        <end position="139"/>
    </location>
    <ligand>
        <name>ATP</name>
        <dbReference type="ChEBI" id="CHEBI:30616"/>
    </ligand>
</feature>
<dbReference type="GO" id="GO:0051301">
    <property type="term" value="P:cell division"/>
    <property type="evidence" value="ECO:0007669"/>
    <property type="project" value="UniProtKB-KW"/>
</dbReference>
<evidence type="ECO:0000256" key="7">
    <source>
        <dbReference type="ARBA" id="ARBA00023316"/>
    </source>
</evidence>
<accession>A0A285PP59</accession>
<evidence type="ECO:0000313" key="14">
    <source>
        <dbReference type="Proteomes" id="UP000217549"/>
    </source>
</evidence>
<feature type="binding site" evidence="8">
    <location>
        <position position="53"/>
    </location>
    <ligand>
        <name>UDP-N-acetyl-alpha-D-muramoyl-L-alanyl-D-glutamate</name>
        <dbReference type="ChEBI" id="CHEBI:83900"/>
    </ligand>
</feature>
<evidence type="ECO:0000259" key="11">
    <source>
        <dbReference type="Pfam" id="PF02875"/>
    </source>
</evidence>
<dbReference type="GO" id="GO:0005524">
    <property type="term" value="F:ATP binding"/>
    <property type="evidence" value="ECO:0007669"/>
    <property type="project" value="UniProtKB-UniRule"/>
</dbReference>
<dbReference type="Pfam" id="PF02875">
    <property type="entry name" value="Mur_ligase_C"/>
    <property type="match status" value="1"/>
</dbReference>
<dbReference type="InterPro" id="IPR035911">
    <property type="entry name" value="MurE/MurF_N"/>
</dbReference>
<keyword evidence="7 8" id="KW-0961">Cell wall biogenesis/degradation</keyword>
<feature type="binding site" evidence="8">
    <location>
        <begin position="427"/>
        <end position="430"/>
    </location>
    <ligand>
        <name>meso-2,6-diaminopimelate</name>
        <dbReference type="ChEBI" id="CHEBI:57791"/>
    </ligand>
</feature>
<dbReference type="HAMAP" id="MF_00208">
    <property type="entry name" value="MurE"/>
    <property type="match status" value="1"/>
</dbReference>
<sequence length="509" mass="56381">MYVDLKIKERRKADFPDLKGAFEMKCSQLLEHIEYTCLQGSTDVKVSAVVNDSRKIEEGCLFLCIKGASFDGHTFAAEAAKKGAAVLVVEDAVEVPESVTVIKVDNTRYAMALISAAWFGYPANELTTIAVTGTKGKTTTTYMVKALLEEAGHKVGVIGTIEVVIGEKHIPVNNTTPESYDIHSYFRQMAEEDCDVVVMEASSQGFKLDRTAGILFDYGLFTNLSPDHIGPNEHKDFAEYLSCKAKLFQQCKYGYANLDDEHFAEITKKATCQIETFGLNEKADLVAYDVALTRDRDFLGVDFDLKGTYEGRISCGVPGTFNVHNALGAICIAGHMGVTVEQMNKALRHFSVKGRVQIVPTGYDYTLIIDYAHNAVALESILNTLRAYDPPRLISLFGCGGNRSKLRRYEMGEVSGKLADFTIITSDNPRFEEPQAIIDDILTGMKKTDGEYISIIDRREAISYAMHHAQPGDIVVLAGKGHETYQEIEGKKYHMSEEEIVQDVLDGKY</sequence>
<feature type="binding site" evidence="8">
    <location>
        <position position="210"/>
    </location>
    <ligand>
        <name>UDP-N-acetyl-alpha-D-muramoyl-L-alanyl-D-glutamate</name>
        <dbReference type="ChEBI" id="CHEBI:83900"/>
    </ligand>
</feature>
<dbReference type="InterPro" id="IPR004101">
    <property type="entry name" value="Mur_ligase_C"/>
</dbReference>
<keyword evidence="5 8" id="KW-0573">Peptidoglycan synthesis</keyword>
<reference evidence="14" key="1">
    <citation type="submission" date="2017-09" db="EMBL/GenBank/DDBJ databases">
        <authorList>
            <person name="Shetty A S."/>
        </authorList>
    </citation>
    <scope>NUCLEOTIDE SEQUENCE [LARGE SCALE GENOMIC DNA]</scope>
</reference>